<comment type="caution">
    <text evidence="2">The sequence shown here is derived from an EMBL/GenBank/DDBJ whole genome shotgun (WGS) entry which is preliminary data.</text>
</comment>
<dbReference type="CDD" id="cd00158">
    <property type="entry name" value="RHOD"/>
    <property type="match status" value="1"/>
</dbReference>
<protein>
    <recommendedName>
        <fullName evidence="1">Rhodanese domain-containing protein</fullName>
    </recommendedName>
</protein>
<name>K1XX44_9BACT</name>
<accession>K1XX44</accession>
<dbReference type="PANTHER" id="PTHR43031:SF1">
    <property type="entry name" value="PYRIDINE NUCLEOTIDE-DISULPHIDE OXIDOREDUCTASE"/>
    <property type="match status" value="1"/>
</dbReference>
<sequence>MSNTIQQYLSKIAFAFTVSLATVALAYTLGYYGYLPVPKPTTEERIADYYKTENAVLVSPHSVRKDIMKGTSKILLVDLRSAEEYEMSHVVGAINIPAYKNPDQSAYDEVDRIVGAFKVLSKDKEIVVYCYSIPCMTGRKVGKMLADKGIYVKHLGIGWNEWRYDWKSWNHELEWDKTKPEDYVVSGKEPGKYTGPENNIITPCSADGLTGC</sequence>
<dbReference type="SUPFAM" id="SSF52821">
    <property type="entry name" value="Rhodanese/Cell cycle control phosphatase"/>
    <property type="match status" value="1"/>
</dbReference>
<reference evidence="2" key="1">
    <citation type="journal article" date="2012" name="Science">
        <title>Fermentation, hydrogen, and sulfur metabolism in multiple uncultivated bacterial phyla.</title>
        <authorList>
            <person name="Wrighton K.C."/>
            <person name="Thomas B.C."/>
            <person name="Sharon I."/>
            <person name="Miller C.S."/>
            <person name="Castelle C.J."/>
            <person name="VerBerkmoes N.C."/>
            <person name="Wilkins M.J."/>
            <person name="Hettich R.L."/>
            <person name="Lipton M.S."/>
            <person name="Williams K.H."/>
            <person name="Long P.E."/>
            <person name="Banfield J.F."/>
        </authorList>
    </citation>
    <scope>NUCLEOTIDE SEQUENCE [LARGE SCALE GENOMIC DNA]</scope>
</reference>
<dbReference type="PANTHER" id="PTHR43031">
    <property type="entry name" value="FAD-DEPENDENT OXIDOREDUCTASE"/>
    <property type="match status" value="1"/>
</dbReference>
<dbReference type="SMART" id="SM00450">
    <property type="entry name" value="RHOD"/>
    <property type="match status" value="1"/>
</dbReference>
<proteinExistence type="predicted"/>
<organism evidence="2">
    <name type="scientific">uncultured bacterium</name>
    <name type="common">gcode 4</name>
    <dbReference type="NCBI Taxonomy" id="1234023"/>
    <lineage>
        <taxon>Bacteria</taxon>
        <taxon>environmental samples</taxon>
    </lineage>
</organism>
<evidence type="ECO:0000259" key="1">
    <source>
        <dbReference type="PROSITE" id="PS50206"/>
    </source>
</evidence>
<dbReference type="InterPro" id="IPR050229">
    <property type="entry name" value="GlpE_sulfurtransferase"/>
</dbReference>
<dbReference type="Pfam" id="PF00581">
    <property type="entry name" value="Rhodanese"/>
    <property type="match status" value="1"/>
</dbReference>
<feature type="domain" description="Rhodanese" evidence="1">
    <location>
        <begin position="70"/>
        <end position="167"/>
    </location>
</feature>
<gene>
    <name evidence="2" type="ORF">ACD_78C00273G0004</name>
</gene>
<dbReference type="PROSITE" id="PS50206">
    <property type="entry name" value="RHODANESE_3"/>
    <property type="match status" value="1"/>
</dbReference>
<dbReference type="InterPro" id="IPR001763">
    <property type="entry name" value="Rhodanese-like_dom"/>
</dbReference>
<dbReference type="AlphaFoldDB" id="K1XX44"/>
<dbReference type="EMBL" id="AMFJ01034273">
    <property type="protein sequence ID" value="EKD29792.1"/>
    <property type="molecule type" value="Genomic_DNA"/>
</dbReference>
<dbReference type="InterPro" id="IPR036873">
    <property type="entry name" value="Rhodanese-like_dom_sf"/>
</dbReference>
<dbReference type="Gene3D" id="3.40.250.10">
    <property type="entry name" value="Rhodanese-like domain"/>
    <property type="match status" value="1"/>
</dbReference>
<evidence type="ECO:0000313" key="2">
    <source>
        <dbReference type="EMBL" id="EKD29792.1"/>
    </source>
</evidence>